<dbReference type="InterPro" id="IPR011733">
    <property type="entry name" value="CHP02185_IM"/>
</dbReference>
<organism evidence="2 3">
    <name type="scientific">Oribacterium sinus F0268</name>
    <dbReference type="NCBI Taxonomy" id="585501"/>
    <lineage>
        <taxon>Bacteria</taxon>
        <taxon>Bacillati</taxon>
        <taxon>Bacillota</taxon>
        <taxon>Clostridia</taxon>
        <taxon>Lachnospirales</taxon>
        <taxon>Lachnospiraceae</taxon>
        <taxon>Oribacterium</taxon>
    </lineage>
</organism>
<evidence type="ECO:0008006" key="4">
    <source>
        <dbReference type="Google" id="ProtNLM"/>
    </source>
</evidence>
<dbReference type="HOGENOM" id="CLU_093450_2_0_9"/>
<proteinExistence type="predicted"/>
<keyword evidence="1" id="KW-0812">Transmembrane</keyword>
<dbReference type="eggNOG" id="ENOG502Z9N0">
    <property type="taxonomic scope" value="Bacteria"/>
</dbReference>
<comment type="caution">
    <text evidence="2">The sequence shown here is derived from an EMBL/GenBank/DDBJ whole genome shotgun (WGS) entry which is preliminary data.</text>
</comment>
<feature type="transmembrane region" description="Helical" evidence="1">
    <location>
        <begin position="75"/>
        <end position="91"/>
    </location>
</feature>
<dbReference type="NCBIfam" id="TIGR02185">
    <property type="entry name" value="Trep_Strep"/>
    <property type="match status" value="1"/>
</dbReference>
<feature type="transmembrane region" description="Helical" evidence="1">
    <location>
        <begin position="121"/>
        <end position="142"/>
    </location>
</feature>
<keyword evidence="1" id="KW-0472">Membrane</keyword>
<feature type="transmembrane region" description="Helical" evidence="1">
    <location>
        <begin position="20"/>
        <end position="41"/>
    </location>
</feature>
<dbReference type="Proteomes" id="UP000004121">
    <property type="component" value="Unassembled WGS sequence"/>
</dbReference>
<accession>C2KW29</accession>
<dbReference type="InParanoid" id="C2KW29"/>
<dbReference type="Pfam" id="PF09605">
    <property type="entry name" value="Trep_Strep"/>
    <property type="match status" value="1"/>
</dbReference>
<evidence type="ECO:0000256" key="1">
    <source>
        <dbReference type="SAM" id="Phobius"/>
    </source>
</evidence>
<evidence type="ECO:0000313" key="3">
    <source>
        <dbReference type="Proteomes" id="UP000004121"/>
    </source>
</evidence>
<feature type="transmembrane region" description="Helical" evidence="1">
    <location>
        <begin position="97"/>
        <end position="114"/>
    </location>
</feature>
<feature type="transmembrane region" description="Helical" evidence="1">
    <location>
        <begin position="170"/>
        <end position="192"/>
    </location>
</feature>
<sequence>MKLIKNWNLGGKFIMKLKDIIQITVFTVIAFVLGMAVSMGTGMLGTVSLYVASGFSALVIAPPFVVMAKKVKKKPSAFIFFMLLSVFWSLMGYWPMLIINLVAGIVAELIIGNYESDKRVAVAIATGVFIISMHAMTFVKVLGPEKLVEVFTVFSPEQAQYMYTFFTPKAMLISIIVNIVLVTLAGLFGMYINNKFFEKRKEKGIL</sequence>
<keyword evidence="1" id="KW-1133">Transmembrane helix</keyword>
<gene>
    <name evidence="2" type="ORF">HMPREF6123_0698</name>
</gene>
<dbReference type="EMBL" id="ACKX01000073">
    <property type="protein sequence ID" value="EEJ52027.1"/>
    <property type="molecule type" value="Genomic_DNA"/>
</dbReference>
<keyword evidence="3" id="KW-1185">Reference proteome</keyword>
<reference evidence="2 3" key="1">
    <citation type="submission" date="2009-04" db="EMBL/GenBank/DDBJ databases">
        <authorList>
            <person name="Qin X."/>
            <person name="Bachman B."/>
            <person name="Battles P."/>
            <person name="Bell A."/>
            <person name="Bess C."/>
            <person name="Bickham C."/>
            <person name="Chaboub L."/>
            <person name="Chen D."/>
            <person name="Coyle M."/>
            <person name="Deiros D.R."/>
            <person name="Dinh H."/>
            <person name="Forbes L."/>
            <person name="Fowler G."/>
            <person name="Francisco L."/>
            <person name="Fu Q."/>
            <person name="Gubbala S."/>
            <person name="Hale W."/>
            <person name="Han Y."/>
            <person name="Hemphill L."/>
            <person name="Highlander S.K."/>
            <person name="Hirani K."/>
            <person name="Hogues M."/>
            <person name="Jackson L."/>
            <person name="Jakkamsetti A."/>
            <person name="Javaid M."/>
            <person name="Jiang H."/>
            <person name="Korchina V."/>
            <person name="Kovar C."/>
            <person name="Lara F."/>
            <person name="Lee S."/>
            <person name="Mata R."/>
            <person name="Mathew T."/>
            <person name="Moen C."/>
            <person name="Morales K."/>
            <person name="Munidasa M."/>
            <person name="Nazareth L."/>
            <person name="Ngo R."/>
            <person name="Nguyen L."/>
            <person name="Okwuonu G."/>
            <person name="Ongeri F."/>
            <person name="Patil S."/>
            <person name="Petrosino J."/>
            <person name="Pham C."/>
            <person name="Pham P."/>
            <person name="Pu L.-L."/>
            <person name="Puazo M."/>
            <person name="Raj R."/>
            <person name="Reid J."/>
            <person name="Rouhana J."/>
            <person name="Saada N."/>
            <person name="Shang Y."/>
            <person name="Simmons D."/>
            <person name="Thornton R."/>
            <person name="Warren J."/>
            <person name="Weissenberger G."/>
            <person name="Zhang J."/>
            <person name="Zhang L."/>
            <person name="Zhou C."/>
            <person name="Zhu D."/>
            <person name="Muzny D."/>
            <person name="Worley K."/>
            <person name="Gibbs R."/>
        </authorList>
    </citation>
    <scope>NUCLEOTIDE SEQUENCE [LARGE SCALE GENOMIC DNA]</scope>
    <source>
        <strain evidence="2 3">F0268</strain>
    </source>
</reference>
<dbReference type="STRING" id="585501.HMPREF6123_0698"/>
<evidence type="ECO:0000313" key="2">
    <source>
        <dbReference type="EMBL" id="EEJ52027.1"/>
    </source>
</evidence>
<protein>
    <recommendedName>
        <fullName evidence="4">TIGR02185 family protein</fullName>
    </recommendedName>
</protein>
<feature type="transmembrane region" description="Helical" evidence="1">
    <location>
        <begin position="47"/>
        <end position="68"/>
    </location>
</feature>
<name>C2KW29_9FIRM</name>
<dbReference type="AlphaFoldDB" id="C2KW29"/>